<dbReference type="GO" id="GO:0005662">
    <property type="term" value="C:DNA replication factor A complex"/>
    <property type="evidence" value="ECO:0007669"/>
    <property type="project" value="TreeGrafter"/>
</dbReference>
<dbReference type="SUPFAM" id="SSF50249">
    <property type="entry name" value="Nucleic acid-binding proteins"/>
    <property type="match status" value="1"/>
</dbReference>
<dbReference type="Gene3D" id="2.40.50.140">
    <property type="entry name" value="Nucleic acid-binding proteins"/>
    <property type="match status" value="1"/>
</dbReference>
<name>A0A2V0NPA7_9CHLO</name>
<dbReference type="CDD" id="cd04478">
    <property type="entry name" value="RPA2_DBD_D"/>
    <property type="match status" value="1"/>
</dbReference>
<dbReference type="FunCoup" id="A0A2V0NPA7">
    <property type="interactions" value="1838"/>
</dbReference>
<keyword evidence="5" id="KW-0539">Nucleus</keyword>
<dbReference type="AlphaFoldDB" id="A0A2V0NPA7"/>
<dbReference type="InterPro" id="IPR012340">
    <property type="entry name" value="NA-bd_OB-fold"/>
</dbReference>
<dbReference type="SUPFAM" id="SSF46785">
    <property type="entry name" value="Winged helix' DNA-binding domain"/>
    <property type="match status" value="1"/>
</dbReference>
<dbReference type="PANTHER" id="PTHR13989:SF16">
    <property type="entry name" value="REPLICATION PROTEIN A2"/>
    <property type="match status" value="1"/>
</dbReference>
<feature type="region of interest" description="Disordered" evidence="6">
    <location>
        <begin position="7"/>
        <end position="33"/>
    </location>
</feature>
<evidence type="ECO:0000313" key="9">
    <source>
        <dbReference type="EMBL" id="GBF88362.1"/>
    </source>
</evidence>
<evidence type="ECO:0000256" key="2">
    <source>
        <dbReference type="ARBA" id="ARBA00007815"/>
    </source>
</evidence>
<dbReference type="InterPro" id="IPR014892">
    <property type="entry name" value="RPA_C"/>
</dbReference>
<dbReference type="InterPro" id="IPR014646">
    <property type="entry name" value="Rfa2/RPA32"/>
</dbReference>
<reference evidence="9 10" key="1">
    <citation type="journal article" date="2018" name="Sci. Rep.">
        <title>Raphidocelis subcapitata (=Pseudokirchneriella subcapitata) provides an insight into genome evolution and environmental adaptations in the Sphaeropleales.</title>
        <authorList>
            <person name="Suzuki S."/>
            <person name="Yamaguchi H."/>
            <person name="Nakajima N."/>
            <person name="Kawachi M."/>
        </authorList>
    </citation>
    <scope>NUCLEOTIDE SEQUENCE [LARGE SCALE GENOMIC DNA]</scope>
    <source>
        <strain evidence="9 10">NIES-35</strain>
    </source>
</reference>
<comment type="caution">
    <text evidence="9">The sequence shown here is derived from an EMBL/GenBank/DDBJ whole genome shotgun (WGS) entry which is preliminary data.</text>
</comment>
<evidence type="ECO:0000256" key="6">
    <source>
        <dbReference type="SAM" id="MobiDB-lite"/>
    </source>
</evidence>
<evidence type="ECO:0000313" key="10">
    <source>
        <dbReference type="Proteomes" id="UP000247498"/>
    </source>
</evidence>
<dbReference type="GO" id="GO:0035861">
    <property type="term" value="C:site of double-strand break"/>
    <property type="evidence" value="ECO:0007669"/>
    <property type="project" value="TreeGrafter"/>
</dbReference>
<dbReference type="GO" id="GO:0003697">
    <property type="term" value="F:single-stranded DNA binding"/>
    <property type="evidence" value="ECO:0007669"/>
    <property type="project" value="TreeGrafter"/>
</dbReference>
<dbReference type="InterPro" id="IPR036388">
    <property type="entry name" value="WH-like_DNA-bd_sf"/>
</dbReference>
<dbReference type="InterPro" id="IPR004365">
    <property type="entry name" value="NA-bd_OB_tRNA"/>
</dbReference>
<proteinExistence type="inferred from homology"/>
<organism evidence="9 10">
    <name type="scientific">Raphidocelis subcapitata</name>
    <dbReference type="NCBI Taxonomy" id="307507"/>
    <lineage>
        <taxon>Eukaryota</taxon>
        <taxon>Viridiplantae</taxon>
        <taxon>Chlorophyta</taxon>
        <taxon>core chlorophytes</taxon>
        <taxon>Chlorophyceae</taxon>
        <taxon>CS clade</taxon>
        <taxon>Sphaeropleales</taxon>
        <taxon>Selenastraceae</taxon>
        <taxon>Raphidocelis</taxon>
    </lineage>
</organism>
<feature type="domain" description="OB" evidence="7">
    <location>
        <begin position="69"/>
        <end position="136"/>
    </location>
</feature>
<keyword evidence="3" id="KW-0235">DNA replication</keyword>
<dbReference type="OrthoDB" id="25571at2759"/>
<comment type="similarity">
    <text evidence="2">Belongs to the replication factor A protein 2 family.</text>
</comment>
<dbReference type="PIRSF" id="PIRSF036949">
    <property type="entry name" value="RPA32"/>
    <property type="match status" value="1"/>
</dbReference>
<protein>
    <submittedName>
        <fullName evidence="9">Replication factor A2</fullName>
    </submittedName>
</protein>
<dbReference type="PANTHER" id="PTHR13989">
    <property type="entry name" value="REPLICATION PROTEIN A-RELATED"/>
    <property type="match status" value="1"/>
</dbReference>
<evidence type="ECO:0000256" key="4">
    <source>
        <dbReference type="ARBA" id="ARBA00023125"/>
    </source>
</evidence>
<dbReference type="InterPro" id="IPR040260">
    <property type="entry name" value="RFA2-like"/>
</dbReference>
<dbReference type="GO" id="GO:0000724">
    <property type="term" value="P:double-strand break repair via homologous recombination"/>
    <property type="evidence" value="ECO:0007669"/>
    <property type="project" value="TreeGrafter"/>
</dbReference>
<dbReference type="GO" id="GO:0006289">
    <property type="term" value="P:nucleotide-excision repair"/>
    <property type="evidence" value="ECO:0007669"/>
    <property type="project" value="TreeGrafter"/>
</dbReference>
<dbReference type="Proteomes" id="UP000247498">
    <property type="component" value="Unassembled WGS sequence"/>
</dbReference>
<dbReference type="Pfam" id="PF08784">
    <property type="entry name" value="RPA_C"/>
    <property type="match status" value="1"/>
</dbReference>
<dbReference type="InterPro" id="IPR036390">
    <property type="entry name" value="WH_DNA-bd_sf"/>
</dbReference>
<keyword evidence="4" id="KW-0238">DNA-binding</keyword>
<dbReference type="STRING" id="307507.A0A2V0NPA7"/>
<evidence type="ECO:0000256" key="3">
    <source>
        <dbReference type="ARBA" id="ARBA00022705"/>
    </source>
</evidence>
<dbReference type="Gene3D" id="1.10.10.10">
    <property type="entry name" value="Winged helix-like DNA-binding domain superfamily/Winged helix DNA-binding domain"/>
    <property type="match status" value="1"/>
</dbReference>
<evidence type="ECO:0000256" key="5">
    <source>
        <dbReference type="ARBA" id="ARBA00023242"/>
    </source>
</evidence>
<accession>A0A2V0NPA7</accession>
<dbReference type="GO" id="GO:0006260">
    <property type="term" value="P:DNA replication"/>
    <property type="evidence" value="ECO:0007669"/>
    <property type="project" value="UniProtKB-KW"/>
</dbReference>
<dbReference type="InParanoid" id="A0A2V0NPA7"/>
<comment type="subcellular location">
    <subcellularLocation>
        <location evidence="1">Nucleus</location>
    </subcellularLocation>
</comment>
<evidence type="ECO:0000259" key="8">
    <source>
        <dbReference type="Pfam" id="PF08784"/>
    </source>
</evidence>
<sequence length="281" mass="29116">MAMFDAHQFAGGGFMPTQQPDQGMGASGKGGRHNEQTLRAVTVRQMVTALDAAGPDQDLVIDGAELSNVTLVGKVVSAEESGGGINLAVSDSTGTVDVRAYVDGGDQQSMAQKLAEWQPGTYVRVYGHVRPFGGGRNVQSFAVRAVHDFNEVTYHCLQTIFQHIHLAKGSPAGGAAGAVKQEAGFGAFAAAGGWPQQQQFGAAAGAPAAAAPPGMEPCQAAVLKIISDPTAGEGGVHVNDVCSRLAPQGYTRQRVEAALYALQNEAHAFTTSDDSHWKGTA</sequence>
<dbReference type="GO" id="GO:0000781">
    <property type="term" value="C:chromosome, telomeric region"/>
    <property type="evidence" value="ECO:0007669"/>
    <property type="project" value="TreeGrafter"/>
</dbReference>
<evidence type="ECO:0000256" key="1">
    <source>
        <dbReference type="ARBA" id="ARBA00004123"/>
    </source>
</evidence>
<gene>
    <name evidence="9" type="ORF">Rsub_01074</name>
</gene>
<evidence type="ECO:0000259" key="7">
    <source>
        <dbReference type="Pfam" id="PF01336"/>
    </source>
</evidence>
<dbReference type="EMBL" id="BDRX01000004">
    <property type="protein sequence ID" value="GBF88362.1"/>
    <property type="molecule type" value="Genomic_DNA"/>
</dbReference>
<dbReference type="Pfam" id="PF01336">
    <property type="entry name" value="tRNA_anti-codon"/>
    <property type="match status" value="1"/>
</dbReference>
<feature type="domain" description="Replication protein A C-terminal" evidence="8">
    <location>
        <begin position="163"/>
        <end position="274"/>
    </location>
</feature>
<keyword evidence="10" id="KW-1185">Reference proteome</keyword>